<feature type="signal peptide" evidence="2">
    <location>
        <begin position="1"/>
        <end position="22"/>
    </location>
</feature>
<dbReference type="InterPro" id="IPR053331">
    <property type="entry name" value="EGF-like_comC"/>
</dbReference>
<keyword evidence="6" id="KW-1185">Reference proteome</keyword>
<evidence type="ECO:0000259" key="3">
    <source>
        <dbReference type="Pfam" id="PF01833"/>
    </source>
</evidence>
<dbReference type="AlphaFoldDB" id="A0A8J4PZ36"/>
<dbReference type="PANTHER" id="PTHR24032">
    <property type="entry name" value="EGF-LIKE DOMAIN-CONTAINING PROTEIN-RELATED-RELATED"/>
    <property type="match status" value="1"/>
</dbReference>
<evidence type="ECO:0000256" key="2">
    <source>
        <dbReference type="SAM" id="SignalP"/>
    </source>
</evidence>
<keyword evidence="2" id="KW-0732">Signal</keyword>
<keyword evidence="1" id="KW-0472">Membrane</keyword>
<evidence type="ECO:0000313" key="5">
    <source>
        <dbReference type="EMBL" id="KAF2076838.1"/>
    </source>
</evidence>
<keyword evidence="1" id="KW-1133">Transmembrane helix</keyword>
<organism evidence="5 6">
    <name type="scientific">Polysphondylium violaceum</name>
    <dbReference type="NCBI Taxonomy" id="133409"/>
    <lineage>
        <taxon>Eukaryota</taxon>
        <taxon>Amoebozoa</taxon>
        <taxon>Evosea</taxon>
        <taxon>Eumycetozoa</taxon>
        <taxon>Dictyostelia</taxon>
        <taxon>Dictyosteliales</taxon>
        <taxon>Dictyosteliaceae</taxon>
        <taxon>Polysphondylium</taxon>
    </lineage>
</organism>
<dbReference type="Pfam" id="PF01833">
    <property type="entry name" value="TIG"/>
    <property type="match status" value="1"/>
</dbReference>
<evidence type="ECO:0000256" key="1">
    <source>
        <dbReference type="SAM" id="Phobius"/>
    </source>
</evidence>
<feature type="chain" id="PRO_5035240821" description="EGF-like domain-containing protein" evidence="2">
    <location>
        <begin position="23"/>
        <end position="1013"/>
    </location>
</feature>
<comment type="caution">
    <text evidence="5">The sequence shown here is derived from an EMBL/GenBank/DDBJ whole genome shotgun (WGS) entry which is preliminary data.</text>
</comment>
<feature type="transmembrane region" description="Helical" evidence="1">
    <location>
        <begin position="957"/>
        <end position="981"/>
    </location>
</feature>
<gene>
    <name evidence="5" type="ORF">CYY_001866</name>
</gene>
<dbReference type="InterPro" id="IPR054484">
    <property type="entry name" value="ComC_SSD"/>
</dbReference>
<dbReference type="InterPro" id="IPR032675">
    <property type="entry name" value="LRR_dom_sf"/>
</dbReference>
<feature type="domain" description="ComC supersandwich" evidence="4">
    <location>
        <begin position="732"/>
        <end position="938"/>
    </location>
</feature>
<reference evidence="5" key="1">
    <citation type="submission" date="2020-01" db="EMBL/GenBank/DDBJ databases">
        <title>Development of genomics and gene disruption for Polysphondylium violaceum indicates a role for the polyketide synthase stlB in stalk morphogenesis.</title>
        <authorList>
            <person name="Narita B."/>
            <person name="Kawabe Y."/>
            <person name="Kin K."/>
            <person name="Saito T."/>
            <person name="Gibbs R."/>
            <person name="Kuspa A."/>
            <person name="Muzny D."/>
            <person name="Queller D."/>
            <person name="Richards S."/>
            <person name="Strassman J."/>
            <person name="Sucgang R."/>
            <person name="Worley K."/>
            <person name="Schaap P."/>
        </authorList>
    </citation>
    <scope>NUCLEOTIDE SEQUENCE</scope>
    <source>
        <strain evidence="5">QSvi11</strain>
    </source>
</reference>
<dbReference type="InterPro" id="IPR002909">
    <property type="entry name" value="IPT_dom"/>
</dbReference>
<evidence type="ECO:0008006" key="7">
    <source>
        <dbReference type="Google" id="ProtNLM"/>
    </source>
</evidence>
<dbReference type="OrthoDB" id="26095at2759"/>
<sequence length="1013" mass="113110">MIKYISIIILLCCIFYINKVEGVNDSLPSNQRNNLATLISIYQLESVYSNSLNYCTNTTFIKCNTALTTVSEIKLKGNGATILSQNIFSPFNNLVTLQLSDTLLSDEFYNELPISINKLSIYNSNITTLPTSDSIRTITMVNVPIEDSLDAGQLHNIDSISITYTDYSLIRGVNLTLNNPNRPERYTFPRYFDIPINSFYNTSASNINSSTFFITIGTKWESQSLANLTYLNETMGSIKFSNFNQDLKPDIDLDKLSNITANQFSFFGVNTFISNELRNSFQFPKEPCQALEFKQITGVVDSNGVFDIRLNPNLQYLTILNSSLKYVPNLDHSYKVLDFSYNELSGPLPTSQNIIRSLKILLKANQLSGEVPQEYCFLYSDLSYNKLIGALPDCFVCALKSKMIKRYLFGNNFSNYQDTSTSFPLCSGITFTNHSKNELNAPIIINGTNLGWNYDDVIGSNYPFTILSKPELGFTVSIPNLQIISNTISEGQNSILNASKYFLELNFTIPNIQKSIQLTEPDLVIESIFAVRPYVNLGYTFIILVNGISTKQGQTVAKVGNLDCIITEISSNFIACIVYQQQMAEGDYLVTVSSNGKQDSIKYTFIRSPPFISAFHPPSKKGGEAIFWGDFGNDPTQTLYLLVGDENCTNIHLFNQSTLSCQLKPGDGLKQVIVNLNGTSWISSKTYFNYLEDEKTCTNCDHGQCNYGQCFCYEGYGGANCSNIIDAGVVERNENTVTISKDDYKFGFTIANITETDYNGVIQRSVPLTGWKITNDLGYKWTYATKFEKAIISYTIEMVNETKSVNFAGVEMQLTPGTVKLTANISNWQYLGSLNTIQMQVQSKVYSQENLSVPDKCGKPMSSLITADTDLSTTSLNYISIGIGNKVFYGKFIDRVLSDGKPTFARVTMNEKTNSSITVSINLPYCKECIIDPDFSVLVSVNQVDECGNELRASKKWVIPIAVVFSIVGAAIITALVIVYLRKKVYLSFSLKKGIVIVKKRKSTSKSEGSRMR</sequence>
<evidence type="ECO:0000259" key="4">
    <source>
        <dbReference type="Pfam" id="PF22933"/>
    </source>
</evidence>
<dbReference type="Proteomes" id="UP000695562">
    <property type="component" value="Unassembled WGS sequence"/>
</dbReference>
<accession>A0A8J4PZ36</accession>
<dbReference type="SUPFAM" id="SSF52075">
    <property type="entry name" value="Outer arm dynein light chain 1"/>
    <property type="match status" value="1"/>
</dbReference>
<feature type="domain" description="IPT/TIG" evidence="3">
    <location>
        <begin position="636"/>
        <end position="690"/>
    </location>
</feature>
<proteinExistence type="predicted"/>
<dbReference type="PANTHER" id="PTHR24032:SF24">
    <property type="entry name" value="EGF-LIKE DOMAIN-CONTAINING PROTEIN-RELATED"/>
    <property type="match status" value="1"/>
</dbReference>
<evidence type="ECO:0000313" key="6">
    <source>
        <dbReference type="Proteomes" id="UP000695562"/>
    </source>
</evidence>
<protein>
    <recommendedName>
        <fullName evidence="7">EGF-like domain-containing protein</fullName>
    </recommendedName>
</protein>
<name>A0A8J4PZ36_9MYCE</name>
<keyword evidence="1" id="KW-0812">Transmembrane</keyword>
<dbReference type="Pfam" id="PF22933">
    <property type="entry name" value="ComC_SSD"/>
    <property type="match status" value="1"/>
</dbReference>
<dbReference type="EMBL" id="AJWJ01000047">
    <property type="protein sequence ID" value="KAF2076838.1"/>
    <property type="molecule type" value="Genomic_DNA"/>
</dbReference>
<dbReference type="Gene3D" id="3.80.10.10">
    <property type="entry name" value="Ribonuclease Inhibitor"/>
    <property type="match status" value="1"/>
</dbReference>